<dbReference type="InterPro" id="IPR027417">
    <property type="entry name" value="P-loop_NTPase"/>
</dbReference>
<evidence type="ECO:0000256" key="1">
    <source>
        <dbReference type="SAM" id="MobiDB-lite"/>
    </source>
</evidence>
<accession>A0ABV7ZDF0</accession>
<reference evidence="3" key="1">
    <citation type="journal article" date="2019" name="Int. J. Syst. Evol. Microbiol.">
        <title>The Global Catalogue of Microorganisms (GCM) 10K type strain sequencing project: providing services to taxonomists for standard genome sequencing and annotation.</title>
        <authorList>
            <consortium name="The Broad Institute Genomics Platform"/>
            <consortium name="The Broad Institute Genome Sequencing Center for Infectious Disease"/>
            <person name="Wu L."/>
            <person name="Ma J."/>
        </authorList>
    </citation>
    <scope>NUCLEOTIDE SEQUENCE [LARGE SCALE GENOMIC DNA]</scope>
    <source>
        <strain evidence="3">CCTCC AB 2017081</strain>
    </source>
</reference>
<comment type="caution">
    <text evidence="2">The sequence shown here is derived from an EMBL/GenBank/DDBJ whole genome shotgun (WGS) entry which is preliminary data.</text>
</comment>
<proteinExistence type="predicted"/>
<protein>
    <recommendedName>
        <fullName evidence="4">Terminase</fullName>
    </recommendedName>
</protein>
<evidence type="ECO:0000313" key="3">
    <source>
        <dbReference type="Proteomes" id="UP001595803"/>
    </source>
</evidence>
<feature type="region of interest" description="Disordered" evidence="1">
    <location>
        <begin position="540"/>
        <end position="559"/>
    </location>
</feature>
<dbReference type="Proteomes" id="UP001595803">
    <property type="component" value="Unassembled WGS sequence"/>
</dbReference>
<dbReference type="Gene3D" id="3.40.50.300">
    <property type="entry name" value="P-loop containing nucleotide triphosphate hydrolases"/>
    <property type="match status" value="1"/>
</dbReference>
<dbReference type="Gene3D" id="3.30.420.240">
    <property type="match status" value="1"/>
</dbReference>
<evidence type="ECO:0008006" key="4">
    <source>
        <dbReference type="Google" id="ProtNLM"/>
    </source>
</evidence>
<dbReference type="EMBL" id="JBHRZG010000024">
    <property type="protein sequence ID" value="MFC3834780.1"/>
    <property type="molecule type" value="Genomic_DNA"/>
</dbReference>
<gene>
    <name evidence="2" type="ORF">ACFOSB_18130</name>
</gene>
<keyword evidence="3" id="KW-1185">Reference proteome</keyword>
<feature type="compositionally biased region" description="Gly residues" evidence="1">
    <location>
        <begin position="549"/>
        <end position="559"/>
    </location>
</feature>
<evidence type="ECO:0000313" key="2">
    <source>
        <dbReference type="EMBL" id="MFC3834780.1"/>
    </source>
</evidence>
<dbReference type="RefSeq" id="WP_322472235.1">
    <property type="nucleotide sequence ID" value="NZ_JBHRZG010000024.1"/>
</dbReference>
<name>A0ABV7ZDF0_9DEIO</name>
<organism evidence="2 3">
    <name type="scientific">Deinococcus rufus</name>
    <dbReference type="NCBI Taxonomy" id="2136097"/>
    <lineage>
        <taxon>Bacteria</taxon>
        <taxon>Thermotogati</taxon>
        <taxon>Deinococcota</taxon>
        <taxon>Deinococci</taxon>
        <taxon>Deinococcales</taxon>
        <taxon>Deinococcaceae</taxon>
        <taxon>Deinococcus</taxon>
    </lineage>
</organism>
<sequence length="559" mass="62696">MTAPAIYPSREAAIRESLIRHAAVRAIQIRSEMIRRASLLREANASAPLRLALIERCRRDPAFFIDTFAFTLDPRNVAEGLPGVLPLRLRPKQTAYVAWLDDRLRARQNGLTEKSRDEGMTWVICAYYVHHWLFWRDFQGGIGSRKEMQIDRLGDMNSIFEKIRFIIDKLPKWLRPRGFKRRVHASFMKILNPQNGNAITGEAGDNIGRGGRSTLYFVDEHAAIERPESVDSALSANANTIIYGSTPKGVGNLFFKKRFSGKIAVFTFHWRDNPDKNYEARHLDADGDLVTIHPWYEWAVDRIDDPVIIAQEIDIDYTASVQGIVIPAKWVQAALHLALPAEGPNQGGLDVGAEGGDKTVYARRHGPALLRVLALSGDGIEDDVRELATADHVQVLYYDRLGVGAGITRTLHRDRETLPFHIEGLANSQKPSATEYGDRPELTARQRFDNYAAELWWRLRLRFQATFRRVVKGEAIPDDECISLAALKDHPDVQKVIAQLSQPTYKKTGTTDKIVVNKYGEGSISPDFAEAIMYAFAPPPDLEPARPPAGGGYGLGERP</sequence>